<sequence>MPYRRMVSRTGGLTYLARTQPADWAAQPAMQCVICEHHFEAEDMAQCPAYGGTICSLCCSLDARCHDRCKPVSMRMKVQLLTPLRLLPARLRRRLLSPIGRFLSMLAGSALMLGGLAWQVDGPWRHVFLFIFLACAIGAWLLVMTQEGRRTATRETLHQTRLLMNEIRARRRTDEALKLAREKAESASLAKTRYISGISHEIRSPLNAIMGYIQLLQHDKRMPAERQKTFGIMRESGEHITSILSGLLDISRIEAGRIELHSDTIALPAFLESVAQMMRLQAQAKGLTLNWEPGFLPAVISCDEHRLRQILLNLLSNAIKFTRHGSVTFSAQWQGQIAEFIIADTGPGIAEEDYTRIFEPFERGRMTADMPGTGLGLTITKLLTEILGGELTFTSTLGVGSRFRVRLMLSDRDIALAPQLPAFPTGYDGPRLTVLVVDDNMEHRLIMRETLERCNFNVEEAESGSDCLACLPEVRPDLLLLDLSMPGMDGRDLALRIRQTEFSATPIIFLTGNLVESTNRHVPSLDDCPVMGKPVNLSALITEIGQMLNLKWHLPQAESAPISLTPSEPLSPDATQTLSAPQKAVLLTSLNSGNLRLFREQLTTLQAKQPALEAALAPLFELVSSYQLEALRHHLEISTS</sequence>
<protein>
    <recommendedName>
        <fullName evidence="2">histidine kinase</fullName>
        <ecNumber evidence="2">2.7.13.3</ecNumber>
    </recommendedName>
</protein>
<dbReference type="Pfam" id="PF00072">
    <property type="entry name" value="Response_reg"/>
    <property type="match status" value="1"/>
</dbReference>
<dbReference type="GO" id="GO:0000155">
    <property type="term" value="F:phosphorelay sensor kinase activity"/>
    <property type="evidence" value="ECO:0007669"/>
    <property type="project" value="InterPro"/>
</dbReference>
<evidence type="ECO:0000256" key="2">
    <source>
        <dbReference type="ARBA" id="ARBA00012438"/>
    </source>
</evidence>
<evidence type="ECO:0000256" key="1">
    <source>
        <dbReference type="ARBA" id="ARBA00000085"/>
    </source>
</evidence>
<evidence type="ECO:0000256" key="3">
    <source>
        <dbReference type="ARBA" id="ARBA00022553"/>
    </source>
</evidence>
<keyword evidence="5 10" id="KW-0418">Kinase</keyword>
<keyword evidence="7" id="KW-0472">Membrane</keyword>
<dbReference type="AlphaFoldDB" id="A0A841QID1"/>
<dbReference type="CDD" id="cd17546">
    <property type="entry name" value="REC_hyHK_CKI1_RcsC-like"/>
    <property type="match status" value="1"/>
</dbReference>
<evidence type="ECO:0000313" key="11">
    <source>
        <dbReference type="Proteomes" id="UP000578000"/>
    </source>
</evidence>
<dbReference type="GO" id="GO:0005886">
    <property type="term" value="C:plasma membrane"/>
    <property type="evidence" value="ECO:0007669"/>
    <property type="project" value="TreeGrafter"/>
</dbReference>
<keyword evidence="10" id="KW-0238">DNA-binding</keyword>
<evidence type="ECO:0000256" key="7">
    <source>
        <dbReference type="SAM" id="Phobius"/>
    </source>
</evidence>
<accession>A0A841QID1</accession>
<feature type="domain" description="Histidine kinase" evidence="8">
    <location>
        <begin position="197"/>
        <end position="411"/>
    </location>
</feature>
<evidence type="ECO:0000313" key="10">
    <source>
        <dbReference type="EMBL" id="MBB6458340.1"/>
    </source>
</evidence>
<dbReference type="InterPro" id="IPR004358">
    <property type="entry name" value="Sig_transdc_His_kin-like_C"/>
</dbReference>
<dbReference type="InterPro" id="IPR003661">
    <property type="entry name" value="HisK_dim/P_dom"/>
</dbReference>
<dbReference type="InterPro" id="IPR036890">
    <property type="entry name" value="HATPase_C_sf"/>
</dbReference>
<dbReference type="GO" id="GO:0003677">
    <property type="term" value="F:DNA binding"/>
    <property type="evidence" value="ECO:0007669"/>
    <property type="project" value="UniProtKB-KW"/>
</dbReference>
<keyword evidence="11" id="KW-1185">Reference proteome</keyword>
<dbReference type="Proteomes" id="UP000578000">
    <property type="component" value="Unassembled WGS sequence"/>
</dbReference>
<dbReference type="PROSITE" id="PS50109">
    <property type="entry name" value="HIS_KIN"/>
    <property type="match status" value="1"/>
</dbReference>
<dbReference type="InterPro" id="IPR001789">
    <property type="entry name" value="Sig_transdc_resp-reg_receiver"/>
</dbReference>
<keyword evidence="7" id="KW-0812">Transmembrane</keyword>
<proteinExistence type="predicted"/>
<dbReference type="SMART" id="SM00388">
    <property type="entry name" value="HisKA"/>
    <property type="match status" value="1"/>
</dbReference>
<dbReference type="PRINTS" id="PR00344">
    <property type="entry name" value="BCTRLSENSOR"/>
</dbReference>
<evidence type="ECO:0000256" key="4">
    <source>
        <dbReference type="ARBA" id="ARBA00022679"/>
    </source>
</evidence>
<name>A0A841QID1_9PROT</name>
<dbReference type="Pfam" id="PF02518">
    <property type="entry name" value="HATPase_c"/>
    <property type="match status" value="1"/>
</dbReference>
<dbReference type="CDD" id="cd00082">
    <property type="entry name" value="HisKA"/>
    <property type="match status" value="1"/>
</dbReference>
<dbReference type="CDD" id="cd16922">
    <property type="entry name" value="HATPase_EvgS-ArcB-TorS-like"/>
    <property type="match status" value="1"/>
</dbReference>
<dbReference type="EMBL" id="JACHIE010000018">
    <property type="protein sequence ID" value="MBB6458340.1"/>
    <property type="molecule type" value="Genomic_DNA"/>
</dbReference>
<feature type="transmembrane region" description="Helical" evidence="7">
    <location>
        <begin position="124"/>
        <end position="144"/>
    </location>
</feature>
<dbReference type="SUPFAM" id="SSF47384">
    <property type="entry name" value="Homodimeric domain of signal transducing histidine kinase"/>
    <property type="match status" value="1"/>
</dbReference>
<gene>
    <name evidence="10" type="ORF">HNR55_002947</name>
</gene>
<comment type="catalytic activity">
    <reaction evidence="1">
        <text>ATP + protein L-histidine = ADP + protein N-phospho-L-histidine.</text>
        <dbReference type="EC" id="2.7.13.3"/>
    </reaction>
</comment>
<evidence type="ECO:0000256" key="5">
    <source>
        <dbReference type="ARBA" id="ARBA00022777"/>
    </source>
</evidence>
<evidence type="ECO:0000259" key="9">
    <source>
        <dbReference type="PROSITE" id="PS50110"/>
    </source>
</evidence>
<dbReference type="EC" id="2.7.13.3" evidence="2"/>
<feature type="modified residue" description="4-aspartylphosphate" evidence="6">
    <location>
        <position position="482"/>
    </location>
</feature>
<dbReference type="SMART" id="SM00387">
    <property type="entry name" value="HATPase_c"/>
    <property type="match status" value="1"/>
</dbReference>
<feature type="transmembrane region" description="Helical" evidence="7">
    <location>
        <begin position="99"/>
        <end position="118"/>
    </location>
</feature>
<keyword evidence="4" id="KW-0808">Transferase</keyword>
<dbReference type="InterPro" id="IPR036097">
    <property type="entry name" value="HisK_dim/P_sf"/>
</dbReference>
<dbReference type="PROSITE" id="PS50110">
    <property type="entry name" value="RESPONSE_REGULATORY"/>
    <property type="match status" value="1"/>
</dbReference>
<keyword evidence="3 6" id="KW-0597">Phosphoprotein</keyword>
<dbReference type="SMART" id="SM00448">
    <property type="entry name" value="REC"/>
    <property type="match status" value="1"/>
</dbReference>
<dbReference type="InterPro" id="IPR011006">
    <property type="entry name" value="CheY-like_superfamily"/>
</dbReference>
<dbReference type="PANTHER" id="PTHR43047">
    <property type="entry name" value="TWO-COMPONENT HISTIDINE PROTEIN KINASE"/>
    <property type="match status" value="1"/>
</dbReference>
<keyword evidence="7" id="KW-1133">Transmembrane helix</keyword>
<dbReference type="InterPro" id="IPR003594">
    <property type="entry name" value="HATPase_dom"/>
</dbReference>
<dbReference type="SUPFAM" id="SSF55874">
    <property type="entry name" value="ATPase domain of HSP90 chaperone/DNA topoisomerase II/histidine kinase"/>
    <property type="match status" value="1"/>
</dbReference>
<evidence type="ECO:0000256" key="6">
    <source>
        <dbReference type="PROSITE-ProRule" id="PRU00169"/>
    </source>
</evidence>
<dbReference type="RefSeq" id="WP_242005623.1">
    <property type="nucleotide sequence ID" value="NZ_BAABDB010000031.1"/>
</dbReference>
<dbReference type="Pfam" id="PF00512">
    <property type="entry name" value="HisKA"/>
    <property type="match status" value="1"/>
</dbReference>
<dbReference type="InterPro" id="IPR005467">
    <property type="entry name" value="His_kinase_dom"/>
</dbReference>
<reference evidence="10 11" key="1">
    <citation type="submission" date="2020-08" db="EMBL/GenBank/DDBJ databases">
        <title>Genomic Encyclopedia of Type Strains, Phase IV (KMG-IV): sequencing the most valuable type-strain genomes for metagenomic binning, comparative biology and taxonomic classification.</title>
        <authorList>
            <person name="Goeker M."/>
        </authorList>
    </citation>
    <scope>NUCLEOTIDE SEQUENCE [LARGE SCALE GENOMIC DNA]</scope>
    <source>
        <strain evidence="10 11">DSM 4491</strain>
    </source>
</reference>
<evidence type="ECO:0000259" key="8">
    <source>
        <dbReference type="PROSITE" id="PS50109"/>
    </source>
</evidence>
<dbReference type="PANTHER" id="PTHR43047:SF72">
    <property type="entry name" value="OSMOSENSING HISTIDINE PROTEIN KINASE SLN1"/>
    <property type="match status" value="1"/>
</dbReference>
<dbReference type="Gene3D" id="3.30.565.10">
    <property type="entry name" value="Histidine kinase-like ATPase, C-terminal domain"/>
    <property type="match status" value="1"/>
</dbReference>
<dbReference type="Gene3D" id="1.10.287.130">
    <property type="match status" value="1"/>
</dbReference>
<dbReference type="SUPFAM" id="SSF52172">
    <property type="entry name" value="CheY-like"/>
    <property type="match status" value="1"/>
</dbReference>
<dbReference type="GO" id="GO:0009927">
    <property type="term" value="F:histidine phosphotransfer kinase activity"/>
    <property type="evidence" value="ECO:0007669"/>
    <property type="project" value="TreeGrafter"/>
</dbReference>
<organism evidence="10 11">
    <name type="scientific">Acetobacter lovaniensis</name>
    <dbReference type="NCBI Taxonomy" id="104100"/>
    <lineage>
        <taxon>Bacteria</taxon>
        <taxon>Pseudomonadati</taxon>
        <taxon>Pseudomonadota</taxon>
        <taxon>Alphaproteobacteria</taxon>
        <taxon>Acetobacterales</taxon>
        <taxon>Acetobacteraceae</taxon>
        <taxon>Acetobacter</taxon>
    </lineage>
</organism>
<comment type="caution">
    <text evidence="10">The sequence shown here is derived from an EMBL/GenBank/DDBJ whole genome shotgun (WGS) entry which is preliminary data.</text>
</comment>
<feature type="domain" description="Response regulatory" evidence="9">
    <location>
        <begin position="433"/>
        <end position="548"/>
    </location>
</feature>
<dbReference type="Gene3D" id="3.40.50.2300">
    <property type="match status" value="1"/>
</dbReference>